<organism evidence="1 2">
    <name type="scientific">Burkholderia ubonensis</name>
    <dbReference type="NCBI Taxonomy" id="101571"/>
    <lineage>
        <taxon>Bacteria</taxon>
        <taxon>Pseudomonadati</taxon>
        <taxon>Pseudomonadota</taxon>
        <taxon>Betaproteobacteria</taxon>
        <taxon>Burkholderiales</taxon>
        <taxon>Burkholderiaceae</taxon>
        <taxon>Burkholderia</taxon>
        <taxon>Burkholderia cepacia complex</taxon>
    </lineage>
</organism>
<gene>
    <name evidence="1" type="ORF">WJ68_33805</name>
</gene>
<proteinExistence type="predicted"/>
<dbReference type="AlphaFoldDB" id="A0ABD4E9V0"/>
<protein>
    <submittedName>
        <fullName evidence="1">Uncharacterized protein</fullName>
    </submittedName>
</protein>
<dbReference type="Proteomes" id="UP000057910">
    <property type="component" value="Unassembled WGS sequence"/>
</dbReference>
<accession>A0ABD4E9V0</accession>
<evidence type="ECO:0000313" key="2">
    <source>
        <dbReference type="Proteomes" id="UP000057910"/>
    </source>
</evidence>
<dbReference type="EMBL" id="LPAD01000007">
    <property type="protein sequence ID" value="KVN92598.1"/>
    <property type="molecule type" value="Genomic_DNA"/>
</dbReference>
<reference evidence="1 2" key="1">
    <citation type="submission" date="2015-11" db="EMBL/GenBank/DDBJ databases">
        <title>Expanding the genomic diversity of Burkholderia species for the development of highly accurate diagnostics.</title>
        <authorList>
            <person name="Sahl J."/>
            <person name="Keim P."/>
            <person name="Wagner D."/>
        </authorList>
    </citation>
    <scope>NUCLEOTIDE SEQUENCE [LARGE SCALE GENOMIC DNA]</scope>
    <source>
        <strain evidence="1 2">MSMB1585WGS</strain>
    </source>
</reference>
<name>A0ABD4E9V0_9BURK</name>
<sequence>MKGCAALARPAGVKEISCEVIFQEYQHVGAGVADDLFGSVDFLKCSGKLSSMPVAWMVGLAITRSGPK</sequence>
<evidence type="ECO:0000313" key="1">
    <source>
        <dbReference type="EMBL" id="KVN92598.1"/>
    </source>
</evidence>
<comment type="caution">
    <text evidence="1">The sequence shown here is derived from an EMBL/GenBank/DDBJ whole genome shotgun (WGS) entry which is preliminary data.</text>
</comment>